<comment type="function">
    <text evidence="11">Mediates the reversible addition of palmitate to target proteins, thereby regulating their membrane association and biological function.</text>
</comment>
<feature type="transmembrane region" description="Helical" evidence="11 12">
    <location>
        <begin position="52"/>
        <end position="69"/>
    </location>
</feature>
<dbReference type="AlphaFoldDB" id="A0AAN6N9C8"/>
<evidence type="ECO:0000256" key="5">
    <source>
        <dbReference type="ARBA" id="ARBA00022989"/>
    </source>
</evidence>
<evidence type="ECO:0000313" key="16">
    <source>
        <dbReference type="Proteomes" id="UP001303473"/>
    </source>
</evidence>
<evidence type="ECO:0000256" key="6">
    <source>
        <dbReference type="ARBA" id="ARBA00023136"/>
    </source>
</evidence>
<feature type="compositionally biased region" description="Basic and acidic residues" evidence="13">
    <location>
        <begin position="381"/>
        <end position="399"/>
    </location>
</feature>
<dbReference type="HAMAP" id="MF_03199">
    <property type="entry name" value="DHHC_PAT_PFA4"/>
    <property type="match status" value="1"/>
</dbReference>
<name>A0AAN6N9C8_9PEZI</name>
<feature type="active site" description="S-palmitoyl cysteine intermediate" evidence="11">
    <location>
        <position position="163"/>
    </location>
</feature>
<evidence type="ECO:0000256" key="8">
    <source>
        <dbReference type="ARBA" id="ARBA00023288"/>
    </source>
</evidence>
<keyword evidence="3 11" id="KW-0812">Transmembrane</keyword>
<dbReference type="GO" id="GO:0019706">
    <property type="term" value="F:protein-cysteine S-palmitoyltransferase activity"/>
    <property type="evidence" value="ECO:0007669"/>
    <property type="project" value="UniProtKB-UniRule"/>
</dbReference>
<evidence type="ECO:0000259" key="14">
    <source>
        <dbReference type="Pfam" id="PF01529"/>
    </source>
</evidence>
<gene>
    <name evidence="11" type="primary">PFA4</name>
    <name evidence="15" type="ORF">QBC46DRAFT_383539</name>
</gene>
<reference evidence="16" key="1">
    <citation type="journal article" date="2023" name="Mol. Phylogenet. Evol.">
        <title>Genome-scale phylogeny and comparative genomics of the fungal order Sordariales.</title>
        <authorList>
            <person name="Hensen N."/>
            <person name="Bonometti L."/>
            <person name="Westerberg I."/>
            <person name="Brannstrom I.O."/>
            <person name="Guillou S."/>
            <person name="Cros-Aarteil S."/>
            <person name="Calhoun S."/>
            <person name="Haridas S."/>
            <person name="Kuo A."/>
            <person name="Mondo S."/>
            <person name="Pangilinan J."/>
            <person name="Riley R."/>
            <person name="LaButti K."/>
            <person name="Andreopoulos B."/>
            <person name="Lipzen A."/>
            <person name="Chen C."/>
            <person name="Yan M."/>
            <person name="Daum C."/>
            <person name="Ng V."/>
            <person name="Clum A."/>
            <person name="Steindorff A."/>
            <person name="Ohm R.A."/>
            <person name="Martin F."/>
            <person name="Silar P."/>
            <person name="Natvig D.O."/>
            <person name="Lalanne C."/>
            <person name="Gautier V."/>
            <person name="Ament-Velasquez S.L."/>
            <person name="Kruys A."/>
            <person name="Hutchinson M.I."/>
            <person name="Powell A.J."/>
            <person name="Barry K."/>
            <person name="Miller A.N."/>
            <person name="Grigoriev I.V."/>
            <person name="Debuchy R."/>
            <person name="Gladieux P."/>
            <person name="Hiltunen Thoren M."/>
            <person name="Johannesson H."/>
        </authorList>
    </citation>
    <scope>NUCLEOTIDE SEQUENCE [LARGE SCALE GENOMIC DNA]</scope>
    <source>
        <strain evidence="16">CBS 340.73</strain>
    </source>
</reference>
<feature type="transmembrane region" description="Helical" evidence="11 12">
    <location>
        <begin position="181"/>
        <end position="204"/>
    </location>
</feature>
<keyword evidence="7 11" id="KW-0564">Palmitate</keyword>
<dbReference type="InterPro" id="IPR001594">
    <property type="entry name" value="Palmitoyltrfase_DHHC"/>
</dbReference>
<dbReference type="PANTHER" id="PTHR12246">
    <property type="entry name" value="PALMITOYLTRANSFERASE ZDHHC16"/>
    <property type="match status" value="1"/>
</dbReference>
<dbReference type="Proteomes" id="UP001303473">
    <property type="component" value="Unassembled WGS sequence"/>
</dbReference>
<dbReference type="GO" id="GO:0005789">
    <property type="term" value="C:endoplasmic reticulum membrane"/>
    <property type="evidence" value="ECO:0007669"/>
    <property type="project" value="UniProtKB-SubCell"/>
</dbReference>
<keyword evidence="5 11" id="KW-1133">Transmembrane helix</keyword>
<comment type="similarity">
    <text evidence="11">Belongs to the DHHC palmitoyltransferase family. PFA4 subfamily.</text>
</comment>
<dbReference type="EMBL" id="MU853787">
    <property type="protein sequence ID" value="KAK3941051.1"/>
    <property type="molecule type" value="Genomic_DNA"/>
</dbReference>
<keyword evidence="9 11" id="KW-0012">Acyltransferase</keyword>
<dbReference type="Pfam" id="PF01529">
    <property type="entry name" value="DHHC"/>
    <property type="match status" value="1"/>
</dbReference>
<sequence>MTSLKTGPSSQGGLWSLAIPAVCCLILFLGYFSQWLFNNTSPDLAPGPLTSQQSWIFNVLLVCLWWTYYKACTTDPGRYTFPSTTTVTSKPPLDAPSNSRPSSSSSGPDRSNTAQLNKQGKQTSGGGAGAAVRWCKKCALPKPPRSHHCRHCARCIPKMDHHCPWTSNCVSMQTFPHFLRFLVYANISLWLLASHIFSRLYAIWDDRHLPAYLGPTLFQLISLTLLSLVCMGTMIALGVLLVTTVKGWVGNSTMIEDWELERHEAALTRLSREGGGYGGDMQGKSHLHLGRVEFPYDIGLFANMSQAMGTSNPLLWFLPFADNPVINNDDDGSGRGTGWEWEENGFNDRLGMWPPVDPDKTGKERWTVRVSHERFEYAQETAAETRRRVERRQQEDMQRRSSRQARNQESSSGIMAELEELDYPDNERDGSGDDGDDYEVEGATPTWTNSEGDTLWDYGVDEEVEQHEYIIPEEEEDEDVPIAELIRRRRTVKHEDDT</sequence>
<comment type="subcellular location">
    <subcellularLocation>
        <location evidence="11">Endoplasmic reticulum membrane</location>
        <topology evidence="11">Multi-pass membrane protein</topology>
    </subcellularLocation>
    <subcellularLocation>
        <location evidence="1">Membrane</location>
        <topology evidence="1">Multi-pass membrane protein</topology>
    </subcellularLocation>
</comment>
<keyword evidence="6 11" id="KW-0472">Membrane</keyword>
<organism evidence="15 16">
    <name type="scientific">Diplogelasinospora grovesii</name>
    <dbReference type="NCBI Taxonomy" id="303347"/>
    <lineage>
        <taxon>Eukaryota</taxon>
        <taxon>Fungi</taxon>
        <taxon>Dikarya</taxon>
        <taxon>Ascomycota</taxon>
        <taxon>Pezizomycotina</taxon>
        <taxon>Sordariomycetes</taxon>
        <taxon>Sordariomycetidae</taxon>
        <taxon>Sordariales</taxon>
        <taxon>Diplogelasinosporaceae</taxon>
        <taxon>Diplogelasinospora</taxon>
    </lineage>
</organism>
<evidence type="ECO:0000256" key="10">
    <source>
        <dbReference type="ARBA" id="ARBA00048048"/>
    </source>
</evidence>
<keyword evidence="16" id="KW-1185">Reference proteome</keyword>
<feature type="region of interest" description="Disordered" evidence="13">
    <location>
        <begin position="85"/>
        <end position="128"/>
    </location>
</feature>
<comment type="caution">
    <text evidence="15">The sequence shown here is derived from an EMBL/GenBank/DDBJ whole genome shotgun (WGS) entry which is preliminary data.</text>
</comment>
<proteinExistence type="inferred from homology"/>
<dbReference type="InterPro" id="IPR033682">
    <property type="entry name" value="PFA4"/>
</dbReference>
<evidence type="ECO:0000256" key="2">
    <source>
        <dbReference type="ARBA" id="ARBA00022679"/>
    </source>
</evidence>
<evidence type="ECO:0000256" key="1">
    <source>
        <dbReference type="ARBA" id="ARBA00004141"/>
    </source>
</evidence>
<accession>A0AAN6N9C8</accession>
<evidence type="ECO:0000313" key="15">
    <source>
        <dbReference type="EMBL" id="KAK3941051.1"/>
    </source>
</evidence>
<feature type="compositionally biased region" description="Low complexity" evidence="13">
    <location>
        <begin position="96"/>
        <end position="112"/>
    </location>
</feature>
<feature type="transmembrane region" description="Helical" evidence="11 12">
    <location>
        <begin position="216"/>
        <end position="242"/>
    </location>
</feature>
<dbReference type="InterPro" id="IPR039859">
    <property type="entry name" value="PFA4/ZDH16/20/ERF2-like"/>
</dbReference>
<comment type="domain">
    <text evidence="11 12">The DHHC domain is required for palmitoyltransferase activity.</text>
</comment>
<evidence type="ECO:0000256" key="4">
    <source>
        <dbReference type="ARBA" id="ARBA00022824"/>
    </source>
</evidence>
<evidence type="ECO:0000256" key="7">
    <source>
        <dbReference type="ARBA" id="ARBA00023139"/>
    </source>
</evidence>
<feature type="transmembrane region" description="Helical" evidence="11 12">
    <location>
        <begin position="12"/>
        <end position="32"/>
    </location>
</feature>
<comment type="catalytic activity">
    <reaction evidence="10 11 12">
        <text>L-cysteinyl-[protein] + hexadecanoyl-CoA = S-hexadecanoyl-L-cysteinyl-[protein] + CoA</text>
        <dbReference type="Rhea" id="RHEA:36683"/>
        <dbReference type="Rhea" id="RHEA-COMP:10131"/>
        <dbReference type="Rhea" id="RHEA-COMP:11032"/>
        <dbReference type="ChEBI" id="CHEBI:29950"/>
        <dbReference type="ChEBI" id="CHEBI:57287"/>
        <dbReference type="ChEBI" id="CHEBI:57379"/>
        <dbReference type="ChEBI" id="CHEBI:74151"/>
        <dbReference type="EC" id="2.3.1.225"/>
    </reaction>
</comment>
<evidence type="ECO:0000256" key="9">
    <source>
        <dbReference type="ARBA" id="ARBA00023315"/>
    </source>
</evidence>
<feature type="domain" description="Palmitoyltransferase DHHC" evidence="14">
    <location>
        <begin position="133"/>
        <end position="259"/>
    </location>
</feature>
<feature type="compositionally biased region" description="Polar residues" evidence="13">
    <location>
        <begin position="113"/>
        <end position="122"/>
    </location>
</feature>
<evidence type="ECO:0000256" key="11">
    <source>
        <dbReference type="HAMAP-Rule" id="MF_03199"/>
    </source>
</evidence>
<keyword evidence="2 11" id="KW-0808">Transferase</keyword>
<keyword evidence="8 11" id="KW-0449">Lipoprotein</keyword>
<evidence type="ECO:0000256" key="13">
    <source>
        <dbReference type="SAM" id="MobiDB-lite"/>
    </source>
</evidence>
<evidence type="ECO:0000256" key="12">
    <source>
        <dbReference type="RuleBase" id="RU079119"/>
    </source>
</evidence>
<evidence type="ECO:0000256" key="3">
    <source>
        <dbReference type="ARBA" id="ARBA00022692"/>
    </source>
</evidence>
<feature type="region of interest" description="Disordered" evidence="13">
    <location>
        <begin position="381"/>
        <end position="454"/>
    </location>
</feature>
<protein>
    <recommendedName>
        <fullName evidence="11">Palmitoyltransferase PFA4</fullName>
        <ecNumber evidence="11">2.3.1.225</ecNumber>
    </recommendedName>
    <alternativeName>
        <fullName evidence="11">Protein S-acyltransferase</fullName>
        <shortName evidence="11">PAT</shortName>
    </alternativeName>
    <alternativeName>
        <fullName evidence="11">Protein fatty acyltransferase 4</fullName>
    </alternativeName>
</protein>
<dbReference type="PROSITE" id="PS50216">
    <property type="entry name" value="DHHC"/>
    <property type="match status" value="1"/>
</dbReference>
<keyword evidence="4 11" id="KW-0256">Endoplasmic reticulum</keyword>
<dbReference type="EC" id="2.3.1.225" evidence="11"/>